<dbReference type="OrthoDB" id="4554356at2"/>
<comment type="caution">
    <text evidence="1">The sequence shown here is derived from an EMBL/GenBank/DDBJ whole genome shotgun (WGS) entry which is preliminary data.</text>
</comment>
<dbReference type="Proteomes" id="UP000431401">
    <property type="component" value="Unassembled WGS sequence"/>
</dbReference>
<sequence>MGTESPGIRDLLVGLFADDEVDATVLGHIRDGEIRSWVEAVDRSGLFGREVVAHLRQQWTEDPRALLDVLLGTADDLTRRRWLGEWGGGSAGERLIS</sequence>
<dbReference type="AlphaFoldDB" id="A0A7K0DW42"/>
<proteinExistence type="predicted"/>
<dbReference type="EMBL" id="WEGI01000012">
    <property type="protein sequence ID" value="MQY30000.1"/>
    <property type="molecule type" value="Genomic_DNA"/>
</dbReference>
<evidence type="ECO:0000313" key="1">
    <source>
        <dbReference type="EMBL" id="MQY30000.1"/>
    </source>
</evidence>
<accession>A0A7K0DW42</accession>
<evidence type="ECO:0000313" key="2">
    <source>
        <dbReference type="Proteomes" id="UP000431401"/>
    </source>
</evidence>
<reference evidence="1 2" key="1">
    <citation type="submission" date="2019-10" db="EMBL/GenBank/DDBJ databases">
        <title>Nocardia macrotermitis sp. nov. and Nocardia aurantia sp. nov., isolated from the gut of fungus growing-termite Macrotermes natalensis.</title>
        <authorList>
            <person name="Benndorf R."/>
            <person name="Schwitalla J."/>
            <person name="Martin K."/>
            <person name="De Beer W."/>
            <person name="Kaster A.-K."/>
            <person name="Vollmers J."/>
            <person name="Poulsen M."/>
            <person name="Beemelmanns C."/>
        </authorList>
    </citation>
    <scope>NUCLEOTIDE SEQUENCE [LARGE SCALE GENOMIC DNA]</scope>
    <source>
        <strain evidence="1 2">RB56</strain>
    </source>
</reference>
<gene>
    <name evidence="1" type="ORF">NRB56_55940</name>
</gene>
<name>A0A7K0DW42_9NOCA</name>
<protein>
    <submittedName>
        <fullName evidence="1">Uncharacterized protein</fullName>
    </submittedName>
</protein>
<organism evidence="1 2">
    <name type="scientific">Nocardia aurantia</name>
    <dbReference type="NCBI Taxonomy" id="2585199"/>
    <lineage>
        <taxon>Bacteria</taxon>
        <taxon>Bacillati</taxon>
        <taxon>Actinomycetota</taxon>
        <taxon>Actinomycetes</taxon>
        <taxon>Mycobacteriales</taxon>
        <taxon>Nocardiaceae</taxon>
        <taxon>Nocardia</taxon>
    </lineage>
</organism>
<dbReference type="RefSeq" id="WP_153347244.1">
    <property type="nucleotide sequence ID" value="NZ_WEGI01000012.1"/>
</dbReference>
<keyword evidence="2" id="KW-1185">Reference proteome</keyword>